<dbReference type="Pfam" id="PF19054">
    <property type="entry name" value="DUF5753"/>
    <property type="match status" value="1"/>
</dbReference>
<name>A0A561UP76_9ACTN</name>
<protein>
    <submittedName>
        <fullName evidence="2">Helix-turn-helix protein</fullName>
    </submittedName>
</protein>
<reference evidence="2 3" key="1">
    <citation type="submission" date="2019-06" db="EMBL/GenBank/DDBJ databases">
        <title>Sequencing the genomes of 1000 actinobacteria strains.</title>
        <authorList>
            <person name="Klenk H.-P."/>
        </authorList>
    </citation>
    <scope>NUCLEOTIDE SEQUENCE [LARGE SCALE GENOMIC DNA]</scope>
    <source>
        <strain evidence="2 3">DSM 44826</strain>
    </source>
</reference>
<evidence type="ECO:0000313" key="3">
    <source>
        <dbReference type="Proteomes" id="UP000317940"/>
    </source>
</evidence>
<comment type="caution">
    <text evidence="2">The sequence shown here is derived from an EMBL/GenBank/DDBJ whole genome shotgun (WGS) entry which is preliminary data.</text>
</comment>
<dbReference type="EMBL" id="VIWT01000001">
    <property type="protein sequence ID" value="TWG01151.1"/>
    <property type="molecule type" value="Genomic_DNA"/>
</dbReference>
<dbReference type="SUPFAM" id="SSF47413">
    <property type="entry name" value="lambda repressor-like DNA-binding domains"/>
    <property type="match status" value="1"/>
</dbReference>
<dbReference type="Pfam" id="PF13560">
    <property type="entry name" value="HTH_31"/>
    <property type="match status" value="1"/>
</dbReference>
<dbReference type="GO" id="GO:0003677">
    <property type="term" value="F:DNA binding"/>
    <property type="evidence" value="ECO:0007669"/>
    <property type="project" value="InterPro"/>
</dbReference>
<organism evidence="2 3">
    <name type="scientific">Kitasatospora viridis</name>
    <dbReference type="NCBI Taxonomy" id="281105"/>
    <lineage>
        <taxon>Bacteria</taxon>
        <taxon>Bacillati</taxon>
        <taxon>Actinomycetota</taxon>
        <taxon>Actinomycetes</taxon>
        <taxon>Kitasatosporales</taxon>
        <taxon>Streptomycetaceae</taxon>
        <taxon>Kitasatospora</taxon>
    </lineage>
</organism>
<evidence type="ECO:0000313" key="2">
    <source>
        <dbReference type="EMBL" id="TWG01151.1"/>
    </source>
</evidence>
<dbReference type="Proteomes" id="UP000317940">
    <property type="component" value="Unassembled WGS sequence"/>
</dbReference>
<dbReference type="InterPro" id="IPR001387">
    <property type="entry name" value="Cro/C1-type_HTH"/>
</dbReference>
<keyword evidence="3" id="KW-1185">Reference proteome</keyword>
<dbReference type="Gene3D" id="1.10.260.40">
    <property type="entry name" value="lambda repressor-like DNA-binding domains"/>
    <property type="match status" value="1"/>
</dbReference>
<dbReference type="InterPro" id="IPR010982">
    <property type="entry name" value="Lambda_DNA-bd_dom_sf"/>
</dbReference>
<dbReference type="SMART" id="SM00530">
    <property type="entry name" value="HTH_XRE"/>
    <property type="match status" value="1"/>
</dbReference>
<gene>
    <name evidence="2" type="ORF">FHX73_115038</name>
</gene>
<proteinExistence type="predicted"/>
<dbReference type="CDD" id="cd00093">
    <property type="entry name" value="HTH_XRE"/>
    <property type="match status" value="1"/>
</dbReference>
<sequence>MALAQTVRRRQLGAELRRLREAKGLSAEEVSQSLPKWGVSKISRMENAKVAVREKEVAELLEFYDADPELTKVLLEVTRNAAKRGWWQSYREVLTPRLSDLIALEAEASEIKLYETFFIPGLFQTADYARAVITHLGNPALGVDAQVEVRMARQSILTRPNPPEVWAVVCESALRARVGAAGVMSGQLERLASLTRLPNVNIQVMPIEAAVHPGMDGAFTVINFPHQSDLDVVLVPTAASSLWIEDRSDVGRYKAIFQKVTAEAMSLEKSFEFITDLKDRLTTT</sequence>
<feature type="domain" description="HTH cro/C1-type" evidence="1">
    <location>
        <begin position="15"/>
        <end position="71"/>
    </location>
</feature>
<dbReference type="RefSeq" id="WP_170305020.1">
    <property type="nucleotide sequence ID" value="NZ_BAAAMZ010000038.1"/>
</dbReference>
<dbReference type="AlphaFoldDB" id="A0A561UP76"/>
<dbReference type="InterPro" id="IPR043917">
    <property type="entry name" value="DUF5753"/>
</dbReference>
<accession>A0A561UP76</accession>
<evidence type="ECO:0000259" key="1">
    <source>
        <dbReference type="SMART" id="SM00530"/>
    </source>
</evidence>